<dbReference type="AlphaFoldDB" id="A0A8B6FFM1"/>
<protein>
    <recommendedName>
        <fullName evidence="1">PiggyBac transposable element-derived protein domain-containing protein</fullName>
    </recommendedName>
</protein>
<dbReference type="OrthoDB" id="6091288at2759"/>
<comment type="caution">
    <text evidence="2">The sequence shown here is derived from an EMBL/GenBank/DDBJ whole genome shotgun (WGS) entry which is preliminary data.</text>
</comment>
<evidence type="ECO:0000313" key="2">
    <source>
        <dbReference type="EMBL" id="VDI49103.1"/>
    </source>
</evidence>
<dbReference type="EMBL" id="UYJE01006792">
    <property type="protein sequence ID" value="VDI49103.1"/>
    <property type="molecule type" value="Genomic_DNA"/>
</dbReference>
<evidence type="ECO:0000313" key="3">
    <source>
        <dbReference type="Proteomes" id="UP000596742"/>
    </source>
</evidence>
<reference evidence="2" key="1">
    <citation type="submission" date="2018-11" db="EMBL/GenBank/DDBJ databases">
        <authorList>
            <person name="Alioto T."/>
            <person name="Alioto T."/>
        </authorList>
    </citation>
    <scope>NUCLEOTIDE SEQUENCE</scope>
</reference>
<dbReference type="Proteomes" id="UP000596742">
    <property type="component" value="Unassembled WGS sequence"/>
</dbReference>
<proteinExistence type="predicted"/>
<gene>
    <name evidence="2" type="ORF">MGAL_10B034296</name>
</gene>
<dbReference type="PANTHER" id="PTHR46599:SF3">
    <property type="entry name" value="PIGGYBAC TRANSPOSABLE ELEMENT-DERIVED PROTEIN 4"/>
    <property type="match status" value="1"/>
</dbReference>
<dbReference type="Pfam" id="PF13843">
    <property type="entry name" value="DDE_Tnp_1_7"/>
    <property type="match status" value="1"/>
</dbReference>
<organism evidence="2 3">
    <name type="scientific">Mytilus galloprovincialis</name>
    <name type="common">Mediterranean mussel</name>
    <dbReference type="NCBI Taxonomy" id="29158"/>
    <lineage>
        <taxon>Eukaryota</taxon>
        <taxon>Metazoa</taxon>
        <taxon>Spiralia</taxon>
        <taxon>Lophotrochozoa</taxon>
        <taxon>Mollusca</taxon>
        <taxon>Bivalvia</taxon>
        <taxon>Autobranchia</taxon>
        <taxon>Pteriomorphia</taxon>
        <taxon>Mytilida</taxon>
        <taxon>Mytiloidea</taxon>
        <taxon>Mytilidae</taxon>
        <taxon>Mytilinae</taxon>
        <taxon>Mytilus</taxon>
    </lineage>
</organism>
<accession>A0A8B6FFM1</accession>
<dbReference type="PANTHER" id="PTHR46599">
    <property type="entry name" value="PIGGYBAC TRANSPOSABLE ELEMENT-DERIVED PROTEIN 4"/>
    <property type="match status" value="1"/>
</dbReference>
<keyword evidence="3" id="KW-1185">Reference proteome</keyword>
<feature type="domain" description="PiggyBac transposable element-derived protein" evidence="1">
    <location>
        <begin position="2"/>
        <end position="128"/>
    </location>
</feature>
<sequence>MKSWRPLTENELKSFLAIVFNMGLIRKSSIEEYWNSSLPSQASHWFKKVMSRNRFQNILKFLYVSDYSRNVPRQHPAYDPASRFRPLLSFMNKQFCRFIVPKKEVCVDETLMATKGTLRKNRPMPNTIRNANPTPDNPVYMRKGKMLCDAFRDMDGKKPVRMLSTAFSAQHLPSGRPRIVNGYNKNMGAVDTTDAIMKAYGGHRKNRKPWKKVVLHLFHRIVHNAYILYKKKHVGHTSKIQTSIHPGDC</sequence>
<dbReference type="InterPro" id="IPR029526">
    <property type="entry name" value="PGBD"/>
</dbReference>
<evidence type="ECO:0000259" key="1">
    <source>
        <dbReference type="Pfam" id="PF13843"/>
    </source>
</evidence>
<name>A0A8B6FFM1_MYTGA</name>